<dbReference type="InterPro" id="IPR050471">
    <property type="entry name" value="AB_hydrolase"/>
</dbReference>
<sequence length="263" mass="27997">MSIIRIDQEDIHYSLSGKPGAPVLVLSNSLGTSLDMWSPQEALGERFRLLRYDTRGHGRSAKPRGPYSLAQLGTDVLNLLDRLDIRQAAFCGISMGGLIGQWLGIHAPERFTHLALANTAARIGTEQAWLDRAATVRAQGMRPVAEGAASRWFTPDYAQAHADAVAPLLQALGAADPEGYASCCEALAHADLRDHIQHIKAPTLIIAGSRDPVTTTADADFMAGRIPGARRVDLTASHLSNIEAAAAFNDALLSFVGSEPAAG</sequence>
<gene>
    <name evidence="2" type="primary">pcaD</name>
    <name evidence="2" type="ORF">H0A72_15625</name>
</gene>
<dbReference type="Proteomes" id="UP000559809">
    <property type="component" value="Unassembled WGS sequence"/>
</dbReference>
<evidence type="ECO:0000313" key="2">
    <source>
        <dbReference type="EMBL" id="NYT50748.1"/>
    </source>
</evidence>
<keyword evidence="3" id="KW-1185">Reference proteome</keyword>
<reference evidence="2 3" key="1">
    <citation type="submission" date="2020-07" db="EMBL/GenBank/DDBJ databases">
        <title>Taxonomic revisions and descriptions of new bacterial species based on genomic comparisons in the high-G+C-content subgroup of the family Alcaligenaceae.</title>
        <authorList>
            <person name="Szabo A."/>
            <person name="Felfoldi T."/>
        </authorList>
    </citation>
    <scope>NUCLEOTIDE SEQUENCE [LARGE SCALE GENOMIC DNA]</scope>
    <source>
        <strain evidence="2 3">LMG 24012</strain>
    </source>
</reference>
<dbReference type="PANTHER" id="PTHR43433:SF5">
    <property type="entry name" value="AB HYDROLASE-1 DOMAIN-CONTAINING PROTEIN"/>
    <property type="match status" value="1"/>
</dbReference>
<dbReference type="RefSeq" id="WP_180156996.1">
    <property type="nucleotide sequence ID" value="NZ_JACCEM010000008.1"/>
</dbReference>
<organism evidence="2 3">
    <name type="scientific">Parapusillimonas granuli</name>
    <dbReference type="NCBI Taxonomy" id="380911"/>
    <lineage>
        <taxon>Bacteria</taxon>
        <taxon>Pseudomonadati</taxon>
        <taxon>Pseudomonadota</taxon>
        <taxon>Betaproteobacteria</taxon>
        <taxon>Burkholderiales</taxon>
        <taxon>Alcaligenaceae</taxon>
        <taxon>Parapusillimonas</taxon>
    </lineage>
</organism>
<dbReference type="EC" id="3.1.1.24" evidence="2"/>
<protein>
    <submittedName>
        <fullName evidence="2">3-oxoadipate enol-lactonase</fullName>
        <ecNumber evidence="2">3.1.1.24</ecNumber>
    </submittedName>
</protein>
<dbReference type="Gene3D" id="3.40.50.1820">
    <property type="entry name" value="alpha/beta hydrolase"/>
    <property type="match status" value="1"/>
</dbReference>
<evidence type="ECO:0000259" key="1">
    <source>
        <dbReference type="Pfam" id="PF00561"/>
    </source>
</evidence>
<dbReference type="SUPFAM" id="SSF53474">
    <property type="entry name" value="alpha/beta-Hydrolases"/>
    <property type="match status" value="1"/>
</dbReference>
<evidence type="ECO:0000313" key="3">
    <source>
        <dbReference type="Proteomes" id="UP000559809"/>
    </source>
</evidence>
<dbReference type="GO" id="GO:0042952">
    <property type="term" value="P:beta-ketoadipate pathway"/>
    <property type="evidence" value="ECO:0007669"/>
    <property type="project" value="InterPro"/>
</dbReference>
<dbReference type="NCBIfam" id="TIGR02427">
    <property type="entry name" value="protocat_pcaD"/>
    <property type="match status" value="1"/>
</dbReference>
<dbReference type="AlphaFoldDB" id="A0A853G0H6"/>
<accession>A0A853G0H6</accession>
<dbReference type="PANTHER" id="PTHR43433">
    <property type="entry name" value="HYDROLASE, ALPHA/BETA FOLD FAMILY PROTEIN"/>
    <property type="match status" value="1"/>
</dbReference>
<dbReference type="GO" id="GO:0047570">
    <property type="term" value="F:3-oxoadipate enol-lactonase activity"/>
    <property type="evidence" value="ECO:0007669"/>
    <property type="project" value="UniProtKB-EC"/>
</dbReference>
<keyword evidence="2" id="KW-0378">Hydrolase</keyword>
<dbReference type="InterPro" id="IPR026968">
    <property type="entry name" value="PcaD/CatD"/>
</dbReference>
<comment type="caution">
    <text evidence="2">The sequence shown here is derived from an EMBL/GenBank/DDBJ whole genome shotgun (WGS) entry which is preliminary data.</text>
</comment>
<proteinExistence type="predicted"/>
<dbReference type="Pfam" id="PF00561">
    <property type="entry name" value="Abhydrolase_1"/>
    <property type="match status" value="1"/>
</dbReference>
<feature type="domain" description="AB hydrolase-1" evidence="1">
    <location>
        <begin position="22"/>
        <end position="244"/>
    </location>
</feature>
<dbReference type="InterPro" id="IPR000073">
    <property type="entry name" value="AB_hydrolase_1"/>
</dbReference>
<name>A0A853G0H6_9BURK</name>
<dbReference type="PRINTS" id="PR00111">
    <property type="entry name" value="ABHYDROLASE"/>
</dbReference>
<dbReference type="InterPro" id="IPR029058">
    <property type="entry name" value="AB_hydrolase_fold"/>
</dbReference>
<dbReference type="EMBL" id="JACCEM010000008">
    <property type="protein sequence ID" value="NYT50748.1"/>
    <property type="molecule type" value="Genomic_DNA"/>
</dbReference>